<dbReference type="GO" id="GO:0005988">
    <property type="term" value="P:lactose metabolic process"/>
    <property type="evidence" value="ECO:0007669"/>
    <property type="project" value="UniProtKB-KW"/>
</dbReference>
<dbReference type="SUPFAM" id="SSF100950">
    <property type="entry name" value="NagB/RpiA/CoA transferase-like"/>
    <property type="match status" value="1"/>
</dbReference>
<dbReference type="GO" id="GO:0003700">
    <property type="term" value="F:DNA-binding transcription factor activity"/>
    <property type="evidence" value="ECO:0007669"/>
    <property type="project" value="InterPro"/>
</dbReference>
<feature type="domain" description="HTH deoR-type" evidence="5">
    <location>
        <begin position="7"/>
        <end position="62"/>
    </location>
</feature>
<dbReference type="EMBL" id="PZFK01000002">
    <property type="protein sequence ID" value="PTI30959.1"/>
    <property type="molecule type" value="Genomic_DNA"/>
</dbReference>
<dbReference type="Gene3D" id="1.10.10.10">
    <property type="entry name" value="Winged helix-like DNA-binding domain superfamily/Winged helix DNA-binding domain"/>
    <property type="match status" value="1"/>
</dbReference>
<dbReference type="Gene3D" id="3.40.50.1360">
    <property type="match status" value="1"/>
</dbReference>
<keyword evidence="4" id="KW-0804">Transcription</keyword>
<dbReference type="RefSeq" id="WP_016911995.1">
    <property type="nucleotide sequence ID" value="NZ_CANQVP010000178.1"/>
</dbReference>
<sequence>MKDQLTQNSRFKYIYNLLKLDGEVKSKKLSEELSVSLMTIHRDLKEMEEKGYLELVHGGAIQKSDNNIEYPMFIKTSEFVEDKKKMGYYARSLIKDGQSIFLETGSTPYFVARELIHLKKSVFYTNSMLILNTLSRIEDLELHTIAGKYRELSNGFTGFEAIRNIQNYNFDICFIGTESISSDGIVSLPNQEDAHTKMAVMNQSKKKVLVTDSTKFNKTSLYTIGHIKDFDYVITNLDVHSKVYTQIKEMNENLISIKEY</sequence>
<dbReference type="PRINTS" id="PR00037">
    <property type="entry name" value="HTHLACR"/>
</dbReference>
<dbReference type="InterPro" id="IPR037171">
    <property type="entry name" value="NagB/RpiA_transferase-like"/>
</dbReference>
<dbReference type="Pfam" id="PF08220">
    <property type="entry name" value="HTH_DeoR"/>
    <property type="match status" value="1"/>
</dbReference>
<dbReference type="PROSITE" id="PS00894">
    <property type="entry name" value="HTH_DEOR_1"/>
    <property type="match status" value="1"/>
</dbReference>
<dbReference type="OrthoDB" id="9797223at2"/>
<name>A0A2T4PWU8_9STAP</name>
<dbReference type="InterPro" id="IPR036388">
    <property type="entry name" value="WH-like_DNA-bd_sf"/>
</dbReference>
<dbReference type="InterPro" id="IPR014036">
    <property type="entry name" value="DeoR-like_C"/>
</dbReference>
<dbReference type="AlphaFoldDB" id="A0A2T4PWU8"/>
<gene>
    <name evidence="6" type="ORF">BU072_01390</name>
</gene>
<dbReference type="PANTHER" id="PTHR30363:SF44">
    <property type="entry name" value="AGA OPERON TRANSCRIPTIONAL REPRESSOR-RELATED"/>
    <property type="match status" value="1"/>
</dbReference>
<evidence type="ECO:0000313" key="7">
    <source>
        <dbReference type="Proteomes" id="UP000241209"/>
    </source>
</evidence>
<protein>
    <submittedName>
        <fullName evidence="6">DeoR/GlpR transcriptional regulator</fullName>
    </submittedName>
</protein>
<dbReference type="STRING" id="1167632.GCA_000286335_01312"/>
<dbReference type="Proteomes" id="UP000241209">
    <property type="component" value="Unassembled WGS sequence"/>
</dbReference>
<dbReference type="InterPro" id="IPR018356">
    <property type="entry name" value="Tscrpt_reg_HTH_DeoR_CS"/>
</dbReference>
<reference evidence="6 7" key="1">
    <citation type="journal article" date="2016" name="Front. Microbiol.">
        <title>Comprehensive Phylogenetic Analysis of Bovine Non-aureus Staphylococci Species Based on Whole-Genome Sequencing.</title>
        <authorList>
            <person name="Naushad S."/>
            <person name="Barkema H.W."/>
            <person name="Luby C."/>
            <person name="Condas L.A."/>
            <person name="Nobrega D.B."/>
            <person name="Carson D.A."/>
            <person name="De Buck J."/>
        </authorList>
    </citation>
    <scope>NUCLEOTIDE SEQUENCE [LARGE SCALE GENOMIC DNA]</scope>
    <source>
        <strain evidence="6 7">SNUC 2204</strain>
    </source>
</reference>
<dbReference type="GO" id="GO:0003677">
    <property type="term" value="F:DNA binding"/>
    <property type="evidence" value="ECO:0007669"/>
    <property type="project" value="UniProtKB-KW"/>
</dbReference>
<dbReference type="PANTHER" id="PTHR30363">
    <property type="entry name" value="HTH-TYPE TRANSCRIPTIONAL REGULATOR SRLR-RELATED"/>
    <property type="match status" value="1"/>
</dbReference>
<comment type="caution">
    <text evidence="6">The sequence shown here is derived from an EMBL/GenBank/DDBJ whole genome shotgun (WGS) entry which is preliminary data.</text>
</comment>
<dbReference type="Pfam" id="PF00455">
    <property type="entry name" value="DeoRC"/>
    <property type="match status" value="1"/>
</dbReference>
<evidence type="ECO:0000259" key="5">
    <source>
        <dbReference type="PROSITE" id="PS51000"/>
    </source>
</evidence>
<dbReference type="PROSITE" id="PS51000">
    <property type="entry name" value="HTH_DEOR_2"/>
    <property type="match status" value="1"/>
</dbReference>
<dbReference type="InterPro" id="IPR050313">
    <property type="entry name" value="Carb_Metab_HTH_regulators"/>
</dbReference>
<keyword evidence="2" id="KW-0805">Transcription regulation</keyword>
<evidence type="ECO:0000256" key="2">
    <source>
        <dbReference type="ARBA" id="ARBA00023015"/>
    </source>
</evidence>
<dbReference type="InterPro" id="IPR036390">
    <property type="entry name" value="WH_DNA-bd_sf"/>
</dbReference>
<keyword evidence="3" id="KW-0238">DNA-binding</keyword>
<evidence type="ECO:0000256" key="3">
    <source>
        <dbReference type="ARBA" id="ARBA00023125"/>
    </source>
</evidence>
<accession>A0A2T4PWU8</accession>
<dbReference type="SMART" id="SM01134">
    <property type="entry name" value="DeoRC"/>
    <property type="match status" value="1"/>
</dbReference>
<evidence type="ECO:0000313" key="6">
    <source>
        <dbReference type="EMBL" id="PTI30959.1"/>
    </source>
</evidence>
<evidence type="ECO:0000256" key="4">
    <source>
        <dbReference type="ARBA" id="ARBA00023163"/>
    </source>
</evidence>
<dbReference type="InterPro" id="IPR001034">
    <property type="entry name" value="DeoR_HTH"/>
</dbReference>
<evidence type="ECO:0000256" key="1">
    <source>
        <dbReference type="ARBA" id="ARBA00022736"/>
    </source>
</evidence>
<dbReference type="SMART" id="SM00420">
    <property type="entry name" value="HTH_DEOR"/>
    <property type="match status" value="1"/>
</dbReference>
<keyword evidence="1" id="KW-0423">Lactose metabolism</keyword>
<organism evidence="6 7">
    <name type="scientific">Mammaliicoccus vitulinus</name>
    <dbReference type="NCBI Taxonomy" id="71237"/>
    <lineage>
        <taxon>Bacteria</taxon>
        <taxon>Bacillati</taxon>
        <taxon>Bacillota</taxon>
        <taxon>Bacilli</taxon>
        <taxon>Bacillales</taxon>
        <taxon>Staphylococcaceae</taxon>
        <taxon>Mammaliicoccus</taxon>
    </lineage>
</organism>
<proteinExistence type="predicted"/>
<dbReference type="SUPFAM" id="SSF46785">
    <property type="entry name" value="Winged helix' DNA-binding domain"/>
    <property type="match status" value="1"/>
</dbReference>